<keyword evidence="1" id="KW-0812">Transmembrane</keyword>
<feature type="transmembrane region" description="Helical" evidence="1">
    <location>
        <begin position="58"/>
        <end position="83"/>
    </location>
</feature>
<proteinExistence type="predicted"/>
<dbReference type="RefSeq" id="WP_219526663.1">
    <property type="nucleotide sequence ID" value="NZ_JAHKRM010000001.1"/>
</dbReference>
<protein>
    <recommendedName>
        <fullName evidence="4">DUF4190 domain-containing protein</fullName>
    </recommendedName>
</protein>
<name>A0ABW4GBY6_9ACTN</name>
<sequence length="92" mass="9141">MFRVRPPAIRPENPAEANAALFSTRTFMIVVLSMTAALIIGLGAGLTAGLVAHDAGPAAATAIGCVVGLAAAITGGLTVISVLNQLVANKSD</sequence>
<keyword evidence="3" id="KW-1185">Reference proteome</keyword>
<reference evidence="3" key="1">
    <citation type="journal article" date="2019" name="Int. J. Syst. Evol. Microbiol.">
        <title>The Global Catalogue of Microorganisms (GCM) 10K type strain sequencing project: providing services to taxonomists for standard genome sequencing and annotation.</title>
        <authorList>
            <consortium name="The Broad Institute Genomics Platform"/>
            <consortium name="The Broad Institute Genome Sequencing Center for Infectious Disease"/>
            <person name="Wu L."/>
            <person name="Ma J."/>
        </authorList>
    </citation>
    <scope>NUCLEOTIDE SEQUENCE [LARGE SCALE GENOMIC DNA]</scope>
    <source>
        <strain evidence="3">CGMCC 1.15399</strain>
    </source>
</reference>
<dbReference type="Proteomes" id="UP001597097">
    <property type="component" value="Unassembled WGS sequence"/>
</dbReference>
<keyword evidence="1" id="KW-1133">Transmembrane helix</keyword>
<evidence type="ECO:0008006" key="4">
    <source>
        <dbReference type="Google" id="ProtNLM"/>
    </source>
</evidence>
<evidence type="ECO:0000313" key="2">
    <source>
        <dbReference type="EMBL" id="MFD1540190.1"/>
    </source>
</evidence>
<comment type="caution">
    <text evidence="2">The sequence shown here is derived from an EMBL/GenBank/DDBJ whole genome shotgun (WGS) entry which is preliminary data.</text>
</comment>
<feature type="transmembrane region" description="Helical" evidence="1">
    <location>
        <begin position="27"/>
        <end position="52"/>
    </location>
</feature>
<dbReference type="EMBL" id="JBHUCM010000019">
    <property type="protein sequence ID" value="MFD1540190.1"/>
    <property type="molecule type" value="Genomic_DNA"/>
</dbReference>
<accession>A0ABW4GBY6</accession>
<evidence type="ECO:0000313" key="3">
    <source>
        <dbReference type="Proteomes" id="UP001597097"/>
    </source>
</evidence>
<organism evidence="2 3">
    <name type="scientific">Nonomuraea guangzhouensis</name>
    <dbReference type="NCBI Taxonomy" id="1291555"/>
    <lineage>
        <taxon>Bacteria</taxon>
        <taxon>Bacillati</taxon>
        <taxon>Actinomycetota</taxon>
        <taxon>Actinomycetes</taxon>
        <taxon>Streptosporangiales</taxon>
        <taxon>Streptosporangiaceae</taxon>
        <taxon>Nonomuraea</taxon>
    </lineage>
</organism>
<gene>
    <name evidence="2" type="ORF">ACFSJ0_24265</name>
</gene>
<keyword evidence="1" id="KW-0472">Membrane</keyword>
<evidence type="ECO:0000256" key="1">
    <source>
        <dbReference type="SAM" id="Phobius"/>
    </source>
</evidence>